<dbReference type="AlphaFoldDB" id="A0A9D4A322"/>
<sequence>MALPLCMINFCLKNKTFNKNILDLIYYERIDKINTWIIEDESSVKPALNFEELELRWLKLSKMKMLMVSKYELNLKVNSKDFIFDDEDFVVQEGLDLSSFNGGGGINDQDDNEDN</sequence>
<evidence type="ECO:0000313" key="1">
    <source>
        <dbReference type="EMBL" id="KAH1082269.1"/>
    </source>
</evidence>
<organism evidence="1 2">
    <name type="scientific">Gossypium stocksii</name>
    <dbReference type="NCBI Taxonomy" id="47602"/>
    <lineage>
        <taxon>Eukaryota</taxon>
        <taxon>Viridiplantae</taxon>
        <taxon>Streptophyta</taxon>
        <taxon>Embryophyta</taxon>
        <taxon>Tracheophyta</taxon>
        <taxon>Spermatophyta</taxon>
        <taxon>Magnoliopsida</taxon>
        <taxon>eudicotyledons</taxon>
        <taxon>Gunneridae</taxon>
        <taxon>Pentapetalae</taxon>
        <taxon>rosids</taxon>
        <taxon>malvids</taxon>
        <taxon>Malvales</taxon>
        <taxon>Malvaceae</taxon>
        <taxon>Malvoideae</taxon>
        <taxon>Gossypium</taxon>
    </lineage>
</organism>
<name>A0A9D4A322_9ROSI</name>
<evidence type="ECO:0000313" key="2">
    <source>
        <dbReference type="Proteomes" id="UP000828251"/>
    </source>
</evidence>
<reference evidence="1 2" key="1">
    <citation type="journal article" date="2021" name="Plant Biotechnol. J.">
        <title>Multi-omics assisted identification of the key and species-specific regulatory components of drought-tolerant mechanisms in Gossypium stocksii.</title>
        <authorList>
            <person name="Yu D."/>
            <person name="Ke L."/>
            <person name="Zhang D."/>
            <person name="Wu Y."/>
            <person name="Sun Y."/>
            <person name="Mei J."/>
            <person name="Sun J."/>
            <person name="Sun Y."/>
        </authorList>
    </citation>
    <scope>NUCLEOTIDE SEQUENCE [LARGE SCALE GENOMIC DNA]</scope>
    <source>
        <strain evidence="2">cv. E1</strain>
        <tissue evidence="1">Leaf</tissue>
    </source>
</reference>
<accession>A0A9D4A322</accession>
<gene>
    <name evidence="1" type="ORF">J1N35_022030</name>
</gene>
<protein>
    <submittedName>
        <fullName evidence="1">Uncharacterized protein</fullName>
    </submittedName>
</protein>
<keyword evidence="2" id="KW-1185">Reference proteome</keyword>
<comment type="caution">
    <text evidence="1">The sequence shown here is derived from an EMBL/GenBank/DDBJ whole genome shotgun (WGS) entry which is preliminary data.</text>
</comment>
<proteinExistence type="predicted"/>
<dbReference type="EMBL" id="JAIQCV010000007">
    <property type="protein sequence ID" value="KAH1082269.1"/>
    <property type="molecule type" value="Genomic_DNA"/>
</dbReference>
<dbReference type="Proteomes" id="UP000828251">
    <property type="component" value="Unassembled WGS sequence"/>
</dbReference>